<feature type="transmembrane region" description="Helical" evidence="1">
    <location>
        <begin position="33"/>
        <end position="57"/>
    </location>
</feature>
<keyword evidence="3" id="KW-1185">Reference proteome</keyword>
<dbReference type="AlphaFoldDB" id="A0A139AZ96"/>
<accession>A0A139AZ96</accession>
<keyword evidence="1" id="KW-0812">Transmembrane</keyword>
<name>A0A139AZ96_GONPJ</name>
<proteinExistence type="predicted"/>
<evidence type="ECO:0000313" key="2">
    <source>
        <dbReference type="EMBL" id="KXS22037.1"/>
    </source>
</evidence>
<organism evidence="2 3">
    <name type="scientific">Gonapodya prolifera (strain JEL478)</name>
    <name type="common">Monoblepharis prolifera</name>
    <dbReference type="NCBI Taxonomy" id="1344416"/>
    <lineage>
        <taxon>Eukaryota</taxon>
        <taxon>Fungi</taxon>
        <taxon>Fungi incertae sedis</taxon>
        <taxon>Chytridiomycota</taxon>
        <taxon>Chytridiomycota incertae sedis</taxon>
        <taxon>Monoblepharidomycetes</taxon>
        <taxon>Monoblepharidales</taxon>
        <taxon>Gonapodyaceae</taxon>
        <taxon>Gonapodya</taxon>
    </lineage>
</organism>
<dbReference type="EMBL" id="KQ965731">
    <property type="protein sequence ID" value="KXS22037.1"/>
    <property type="molecule type" value="Genomic_DNA"/>
</dbReference>
<keyword evidence="1" id="KW-1133">Transmembrane helix</keyword>
<sequence>MRALRTYSAGAGLALNSSAETLGTEGSAPSFPIAAVVGGFVAGVAAISVLLLCIWMIRRIRRVKKTKTNDVVLLQTAPLDPCKTDSDTESHDRHSLVDISAIVGMDEGAGQASPSVTAFVGSLDEPRISDIGRSPTLSSAKSFTHTLSSGTTMVRTSAKMRYGEKQIIQADVTSAALSQTSVVASVREVKPAVTHDTTSWGGITMGLGRMTSTGPASSKSSAIFSRDGTAKDSFFRGWSVKTSGTATTNATVVAELHNKTSVSSSKLEIVVVLALSHGMLSLRYPRQFRCTGCTLTSPAQK</sequence>
<evidence type="ECO:0000313" key="3">
    <source>
        <dbReference type="Proteomes" id="UP000070544"/>
    </source>
</evidence>
<keyword evidence="1" id="KW-0472">Membrane</keyword>
<gene>
    <name evidence="2" type="ORF">M427DRAFT_162628</name>
</gene>
<evidence type="ECO:0000256" key="1">
    <source>
        <dbReference type="SAM" id="Phobius"/>
    </source>
</evidence>
<dbReference type="Proteomes" id="UP000070544">
    <property type="component" value="Unassembled WGS sequence"/>
</dbReference>
<protein>
    <submittedName>
        <fullName evidence="2">Uncharacterized protein</fullName>
    </submittedName>
</protein>
<reference evidence="2 3" key="1">
    <citation type="journal article" date="2015" name="Genome Biol. Evol.">
        <title>Phylogenomic analyses indicate that early fungi evolved digesting cell walls of algal ancestors of land plants.</title>
        <authorList>
            <person name="Chang Y."/>
            <person name="Wang S."/>
            <person name="Sekimoto S."/>
            <person name="Aerts A.L."/>
            <person name="Choi C."/>
            <person name="Clum A."/>
            <person name="LaButti K.M."/>
            <person name="Lindquist E.A."/>
            <person name="Yee Ngan C."/>
            <person name="Ohm R.A."/>
            <person name="Salamov A.A."/>
            <person name="Grigoriev I.V."/>
            <person name="Spatafora J.W."/>
            <person name="Berbee M.L."/>
        </authorList>
    </citation>
    <scope>NUCLEOTIDE SEQUENCE [LARGE SCALE GENOMIC DNA]</scope>
    <source>
        <strain evidence="2 3">JEL478</strain>
    </source>
</reference>